<organism evidence="7 8">
    <name type="scientific">Cyanistes caeruleus</name>
    <name type="common">Eurasian blue tit</name>
    <name type="synonym">Parus caeruleus</name>
    <dbReference type="NCBI Taxonomy" id="156563"/>
    <lineage>
        <taxon>Eukaryota</taxon>
        <taxon>Metazoa</taxon>
        <taxon>Chordata</taxon>
        <taxon>Craniata</taxon>
        <taxon>Vertebrata</taxon>
        <taxon>Euteleostomi</taxon>
        <taxon>Archelosauria</taxon>
        <taxon>Archosauria</taxon>
        <taxon>Dinosauria</taxon>
        <taxon>Saurischia</taxon>
        <taxon>Theropoda</taxon>
        <taxon>Coelurosauria</taxon>
        <taxon>Aves</taxon>
        <taxon>Neognathae</taxon>
        <taxon>Neoaves</taxon>
        <taxon>Telluraves</taxon>
        <taxon>Australaves</taxon>
        <taxon>Passeriformes</taxon>
        <taxon>Paridae</taxon>
        <taxon>Cyanistes</taxon>
    </lineage>
</organism>
<comment type="subcellular location">
    <subcellularLocation>
        <location evidence="1">Nucleus</location>
    </subcellularLocation>
</comment>
<feature type="compositionally biased region" description="Basic and acidic residues" evidence="5">
    <location>
        <begin position="87"/>
        <end position="132"/>
    </location>
</feature>
<keyword evidence="8" id="KW-1185">Reference proteome</keyword>
<dbReference type="SUPFAM" id="SSF54928">
    <property type="entry name" value="RNA-binding domain, RBD"/>
    <property type="match status" value="1"/>
</dbReference>
<evidence type="ECO:0000313" key="8">
    <source>
        <dbReference type="Proteomes" id="UP000694410"/>
    </source>
</evidence>
<accession>A0A8C0VL42</accession>
<dbReference type="Gene3D" id="3.30.70.330">
    <property type="match status" value="1"/>
</dbReference>
<evidence type="ECO:0000256" key="1">
    <source>
        <dbReference type="ARBA" id="ARBA00004123"/>
    </source>
</evidence>
<dbReference type="InterPro" id="IPR039722">
    <property type="entry name" value="Upf3"/>
</dbReference>
<dbReference type="Proteomes" id="UP000694410">
    <property type="component" value="Unplaced"/>
</dbReference>
<protein>
    <submittedName>
        <fullName evidence="7">UPF3B regulator of nonsense mediated mRNA decay</fullName>
    </submittedName>
</protein>
<sequence>APSEPHSGSGGQVPQRGNDSSPALPPLTKEQLEEHLQPLPEHDYFEFFANDSSLYPHMFSRAYINFKNQEDIVLFRDRFDGYRAQREKLRRQEEERRRQKERYEKEKVFRRKEEEVKKERDLLREKGKKSDLTDFTSSMDKSEKVTKDDKKEDTIKRDRIRNKDRPAMQLYQPGARSRSRLCQYEDSAAKPPDQGVDKKQEGETSHTKEEE</sequence>
<dbReference type="GO" id="GO:0005730">
    <property type="term" value="C:nucleolus"/>
    <property type="evidence" value="ECO:0007669"/>
    <property type="project" value="TreeGrafter"/>
</dbReference>
<reference evidence="7" key="2">
    <citation type="submission" date="2025-09" db="UniProtKB">
        <authorList>
            <consortium name="Ensembl"/>
        </authorList>
    </citation>
    <scope>IDENTIFICATION</scope>
</reference>
<evidence type="ECO:0000256" key="4">
    <source>
        <dbReference type="ARBA" id="ARBA00023242"/>
    </source>
</evidence>
<reference evidence="7" key="1">
    <citation type="submission" date="2025-08" db="UniProtKB">
        <authorList>
            <consortium name="Ensembl"/>
        </authorList>
    </citation>
    <scope>IDENTIFICATION</scope>
</reference>
<feature type="domain" description="UPF3" evidence="6">
    <location>
        <begin position="24"/>
        <end position="82"/>
    </location>
</feature>
<dbReference type="GO" id="GO:0005737">
    <property type="term" value="C:cytoplasm"/>
    <property type="evidence" value="ECO:0007669"/>
    <property type="project" value="TreeGrafter"/>
</dbReference>
<dbReference type="GO" id="GO:0000184">
    <property type="term" value="P:nuclear-transcribed mRNA catabolic process, nonsense-mediated decay"/>
    <property type="evidence" value="ECO:0007669"/>
    <property type="project" value="UniProtKB-KW"/>
</dbReference>
<evidence type="ECO:0000313" key="7">
    <source>
        <dbReference type="Ensembl" id="ENSCCEP00000023174.1"/>
    </source>
</evidence>
<dbReference type="PANTHER" id="PTHR13112">
    <property type="entry name" value="UPF3 REGULATOR OF NONSENSE TRANSCRIPTS-LIKE PROTEIN"/>
    <property type="match status" value="1"/>
</dbReference>
<feature type="compositionally biased region" description="Basic and acidic residues" evidence="5">
    <location>
        <begin position="195"/>
        <end position="211"/>
    </location>
</feature>
<dbReference type="InterPro" id="IPR012677">
    <property type="entry name" value="Nucleotide-bd_a/b_plait_sf"/>
</dbReference>
<feature type="region of interest" description="Disordered" evidence="5">
    <location>
        <begin position="1"/>
        <end position="36"/>
    </location>
</feature>
<feature type="compositionally biased region" description="Basic and acidic residues" evidence="5">
    <location>
        <begin position="140"/>
        <end position="166"/>
    </location>
</feature>
<dbReference type="PANTHER" id="PTHR13112:SF1">
    <property type="entry name" value="REGULATOR OF NONSENSE TRANSCRIPTS 3B"/>
    <property type="match status" value="1"/>
</dbReference>
<dbReference type="InterPro" id="IPR005120">
    <property type="entry name" value="UPF3_dom"/>
</dbReference>
<evidence type="ECO:0000256" key="3">
    <source>
        <dbReference type="ARBA" id="ARBA00023161"/>
    </source>
</evidence>
<dbReference type="GO" id="GO:0003729">
    <property type="term" value="F:mRNA binding"/>
    <property type="evidence" value="ECO:0007669"/>
    <property type="project" value="TreeGrafter"/>
</dbReference>
<dbReference type="InterPro" id="IPR035979">
    <property type="entry name" value="RBD_domain_sf"/>
</dbReference>
<dbReference type="GO" id="GO:0045727">
    <property type="term" value="P:positive regulation of translation"/>
    <property type="evidence" value="ECO:0007669"/>
    <property type="project" value="TreeGrafter"/>
</dbReference>
<evidence type="ECO:0000256" key="5">
    <source>
        <dbReference type="SAM" id="MobiDB-lite"/>
    </source>
</evidence>
<keyword evidence="4" id="KW-0539">Nucleus</keyword>
<dbReference type="Ensembl" id="ENSCCET00000035087.1">
    <property type="protein sequence ID" value="ENSCCEP00000023174.1"/>
    <property type="gene ID" value="ENSCCEG00000020809.1"/>
</dbReference>
<proteinExistence type="inferred from homology"/>
<comment type="similarity">
    <text evidence="2">Belongs to the RENT3 family.</text>
</comment>
<dbReference type="Pfam" id="PF03467">
    <property type="entry name" value="Smg4_UPF3"/>
    <property type="match status" value="1"/>
</dbReference>
<name>A0A8C0VL42_CYACU</name>
<evidence type="ECO:0000259" key="6">
    <source>
        <dbReference type="Pfam" id="PF03467"/>
    </source>
</evidence>
<keyword evidence="3" id="KW-0866">Nonsense-mediated mRNA decay</keyword>
<dbReference type="AlphaFoldDB" id="A0A8C0VL42"/>
<evidence type="ECO:0000256" key="2">
    <source>
        <dbReference type="ARBA" id="ARBA00005991"/>
    </source>
</evidence>
<feature type="region of interest" description="Disordered" evidence="5">
    <location>
        <begin position="87"/>
        <end position="211"/>
    </location>
</feature>